<dbReference type="InterPro" id="IPR004870">
    <property type="entry name" value="Nucleoporin_Nup155"/>
</dbReference>
<comment type="caution">
    <text evidence="7">The sequence shown here is derived from an EMBL/GenBank/DDBJ whole genome shotgun (WGS) entry which is preliminary data.</text>
</comment>
<accession>A0A916EJI8</accession>
<evidence type="ECO:0000256" key="2">
    <source>
        <dbReference type="ARBA" id="ARBA00007373"/>
    </source>
</evidence>
<evidence type="ECO:0008006" key="9">
    <source>
        <dbReference type="Google" id="ProtNLM"/>
    </source>
</evidence>
<name>A0A916EJI8_9GLOM</name>
<dbReference type="Pfam" id="PF08801">
    <property type="entry name" value="Nucleoporin_N"/>
    <property type="match status" value="1"/>
</dbReference>
<protein>
    <recommendedName>
        <fullName evidence="9">Nucleoporin Nup133/Nup155-like N-terminal domain-containing protein</fullName>
    </recommendedName>
</protein>
<dbReference type="GO" id="GO:0044611">
    <property type="term" value="C:nuclear pore inner ring"/>
    <property type="evidence" value="ECO:0007669"/>
    <property type="project" value="TreeGrafter"/>
</dbReference>
<dbReference type="GO" id="GO:0006606">
    <property type="term" value="P:protein import into nucleus"/>
    <property type="evidence" value="ECO:0007669"/>
    <property type="project" value="TreeGrafter"/>
</dbReference>
<evidence type="ECO:0000313" key="8">
    <source>
        <dbReference type="Proteomes" id="UP000684084"/>
    </source>
</evidence>
<sequence>MATTTVTKESIISNKVNTDNKYLTSLFRQSSDRTQERYKPVMQETLPLKEEKIILIPSRLRELLANTSDEIVVKLGCFPYTNLVYFTVNDNLFIWEYEKGNDENAIGHIDVHPLQDLYIKCVGLVKPRAGRFIDDAQYVLVIVTDKAIHIFGLSNTPTGIVFHDMSSDRYRANYSKKTVESIIGTDDGRIFLIDAGELCELVYEDEGWFSHPCRLEIRSLSTLDQQLRFISNYSSRLRSVVVDDARNLLSVMSDHHIESFLIMKNGGPLKSLGKWSINDDKSGLKGTIISIHPIHVTESSFYCLLAVTSTGHRGYFTCYSINRGYNWSVVTDTTSYRNTEPNCLILYEVHEPPPQPQSQVAQQTNSGFSMFKYFHGVFFALKREGASHVVTTTQPNYGAMFMRFIQSQELIFSEHIFTFPYHNIYEIQEIRNPLHDPKVFEEYSNDLIDQFYAPPRKFLVYSHHGIIMLNKLRPVDHLENIIKRGFQNEVSKAFVENYGQEQTCAMCFLIANEESYATLKYFQYSILFEGFAFCLARILRPVWRQKILKLRSTGAITYVDTNIPEPKLQYIIKKLLNLKKFCDKHPDLKTLHHVENTSSSSLTPAQAIGIGGLYDALVRMADAISFIILMLEYNLPETIARVDPSTKQTIVNSNFDQLVTDPSVRSSWHDVVLAIIRKETTPRVENLSRNLEARCPTFCNAIEVKLYQGYEALQKAKKNEDEHTTNEALRSSLKLFTESINTMTYGTLINLCNEYKNFKFYEGAVELLLKAAHTMEHVTDKRKSILDSVIDTLRDAGVFNEGVHRQTRTFNPVLHKALELGLTLKDIDFLFTVYDEFLLADSISQLFDPAAPYIEGYLTDSKDLSSPEVRKKLDLYCDFCVKRHEYLKAADVKDYIAQNAGDDVDLQERLNYLSHAVGQAESAKEFSESAKVIEILNKYRNKMRIAQIQFEIYLEISSMNDNVFNNFAKLHGIPSKAEVLALLNQKLYDPPILLNDFIQPFNLFEKKLALLQIVEDAPYSTEIANVWDDIIQKAIQRSEDTGSIQPIADTLVSAGRKYYPSDVRMLPLDKIIILVSKYLIDRRFNDPGVITRILRQANINYAVLFETFKRVLNNRSDESLYIRDGLRFLFQELSYILSEWVKSSEELYDIDTNNVLDLIDRWVGVVDSSKLGKELKEDFMENRRNYYLFQLEPLNLQENRYIDSTSNQSKNDLIEDLVAKWCNKIIMMSSSHLQMGKSARKPEFDNNYERHLFSDALMNRNK</sequence>
<proteinExistence type="inferred from homology"/>
<keyword evidence="4" id="KW-0539">Nucleus</keyword>
<organism evidence="7 8">
    <name type="scientific">Rhizophagus irregularis</name>
    <dbReference type="NCBI Taxonomy" id="588596"/>
    <lineage>
        <taxon>Eukaryota</taxon>
        <taxon>Fungi</taxon>
        <taxon>Fungi incertae sedis</taxon>
        <taxon>Mucoromycota</taxon>
        <taxon>Glomeromycotina</taxon>
        <taxon>Glomeromycetes</taxon>
        <taxon>Glomerales</taxon>
        <taxon>Glomeraceae</taxon>
        <taxon>Rhizophagus</taxon>
    </lineage>
</organism>
<dbReference type="InterPro" id="IPR007187">
    <property type="entry name" value="Nucleoporin_Nup133/Nup155_C"/>
</dbReference>
<gene>
    <name evidence="7" type="ORF">CHRIB12_LOCUS22826</name>
</gene>
<evidence type="ECO:0000259" key="6">
    <source>
        <dbReference type="Pfam" id="PF08801"/>
    </source>
</evidence>
<dbReference type="VEuPathDB" id="FungiDB:RhiirFUN_002650"/>
<evidence type="ECO:0000313" key="7">
    <source>
        <dbReference type="EMBL" id="CAB5393379.1"/>
    </source>
</evidence>
<dbReference type="InterPro" id="IPR014908">
    <property type="entry name" value="Nucleoporin_Nup133/Nup155_N"/>
</dbReference>
<feature type="domain" description="Nucleoporin Nup133/Nup155-like N-terminal" evidence="6">
    <location>
        <begin position="56"/>
        <end position="467"/>
    </location>
</feature>
<dbReference type="PANTHER" id="PTHR10350:SF6">
    <property type="entry name" value="NUCLEAR PORE COMPLEX PROTEIN NUP155"/>
    <property type="match status" value="1"/>
</dbReference>
<evidence type="ECO:0000259" key="5">
    <source>
        <dbReference type="Pfam" id="PF03177"/>
    </source>
</evidence>
<dbReference type="GO" id="GO:0000972">
    <property type="term" value="P:transcription-dependent tethering of RNA polymerase II gene DNA at nuclear periphery"/>
    <property type="evidence" value="ECO:0007669"/>
    <property type="project" value="TreeGrafter"/>
</dbReference>
<dbReference type="PANTHER" id="PTHR10350">
    <property type="entry name" value="NUCLEAR PORE COMPLEX PROTEIN NUP155"/>
    <property type="match status" value="1"/>
</dbReference>
<dbReference type="OrthoDB" id="338970at2759"/>
<dbReference type="EMBL" id="CAGKOT010000082">
    <property type="protein sequence ID" value="CAB5393379.1"/>
    <property type="molecule type" value="Genomic_DNA"/>
</dbReference>
<evidence type="ECO:0000256" key="3">
    <source>
        <dbReference type="ARBA" id="ARBA00022448"/>
    </source>
</evidence>
<dbReference type="Proteomes" id="UP000684084">
    <property type="component" value="Unassembled WGS sequence"/>
</dbReference>
<reference evidence="7" key="1">
    <citation type="submission" date="2020-05" db="EMBL/GenBank/DDBJ databases">
        <authorList>
            <person name="Rincon C."/>
            <person name="Sanders R I."/>
            <person name="Robbins C."/>
            <person name="Chaturvedi A."/>
        </authorList>
    </citation>
    <scope>NUCLEOTIDE SEQUENCE</scope>
    <source>
        <strain evidence="7">CHB12</strain>
    </source>
</reference>
<feature type="domain" description="Nucleoporin Nup133/Nup155-like C-terminal" evidence="5">
    <location>
        <begin position="525"/>
        <end position="1161"/>
    </location>
</feature>
<dbReference type="GO" id="GO:0017056">
    <property type="term" value="F:structural constituent of nuclear pore"/>
    <property type="evidence" value="ECO:0007669"/>
    <property type="project" value="InterPro"/>
</dbReference>
<keyword evidence="3" id="KW-0813">Transport</keyword>
<comment type="subcellular location">
    <subcellularLocation>
        <location evidence="1">Nucleus</location>
    </subcellularLocation>
</comment>
<evidence type="ECO:0000256" key="4">
    <source>
        <dbReference type="ARBA" id="ARBA00023242"/>
    </source>
</evidence>
<dbReference type="GO" id="GO:0036228">
    <property type="term" value="P:protein localization to nuclear inner membrane"/>
    <property type="evidence" value="ECO:0007669"/>
    <property type="project" value="TreeGrafter"/>
</dbReference>
<comment type="similarity">
    <text evidence="2">Belongs to the non-repetitive/WGA-negative nucleoporin family.</text>
</comment>
<dbReference type="GO" id="GO:0006405">
    <property type="term" value="P:RNA export from nucleus"/>
    <property type="evidence" value="ECO:0007669"/>
    <property type="project" value="TreeGrafter"/>
</dbReference>
<dbReference type="Pfam" id="PF03177">
    <property type="entry name" value="Nucleoporin_C"/>
    <property type="match status" value="1"/>
</dbReference>
<dbReference type="AlphaFoldDB" id="A0A916EJI8"/>
<evidence type="ECO:0000256" key="1">
    <source>
        <dbReference type="ARBA" id="ARBA00004123"/>
    </source>
</evidence>